<reference evidence="2" key="1">
    <citation type="submission" date="2023-10" db="EMBL/GenBank/DDBJ databases">
        <title>Development of a sustainable strategy for remediation of hydrocarbon-contaminated territories based on the waste exchange concept.</title>
        <authorList>
            <person name="Krivoruchko A."/>
        </authorList>
    </citation>
    <scope>NUCLEOTIDE SEQUENCE</scope>
    <source>
        <strain evidence="2">IEGM 1175</strain>
    </source>
</reference>
<sequence>MSDWSAERLATTAAGGVVMKLLDRHIEPVDDLHGFFEWEGPEVPNEEATFVGSYPVNHPVVDTLIPLGSLDPSKPEDTWTELIHAAQWVLIETGQDPVTGKPHRLFYRVMRITDGHGSKRARVKIEAVSLHRYAAHITFQASPGFPIIAQPKYRDIRAGQSLKVIKEYFLVNTMREFQPGAIDGWDLWAPESWENVVADQWACIVNPINAPVTTAMTILDMRFDSGLAAVKETLDAAGLLLTLDVWLEGDPQPFPDHTILTKPTIVLDIVPRQWDTSTTGHAGDLLKGLIRTFDTEANAPRIGLADTPSTAAGVPAWVLWQPEHMEAVTSELTIAKSDVWHVTVGGRSPEAINNMLGLGAKAVFGGLGAALAMAIPVFGPVIVAAADFLGDVVGEGLKDKLFAWSEAADLKRKEWHGRFANRDSVGAGDGWTIEAYQQAYQMLAQGAGGISIGFTVDGGAPFQWGTDYRAGDQQGVVHRGIIFATYASKTVISQKKGDKRLRSAIELGDPRVRENPTALFARSIKTIQNSVDRVKTFIM</sequence>
<gene>
    <name evidence="2" type="ORF">R3P82_13865</name>
</gene>
<dbReference type="InterPro" id="IPR029432">
    <property type="entry name" value="Gp28/Gp37-like_dom"/>
</dbReference>
<dbReference type="EMBL" id="JAWLKJ010000003">
    <property type="protein sequence ID" value="MDV6300188.1"/>
    <property type="molecule type" value="Genomic_DNA"/>
</dbReference>
<dbReference type="Pfam" id="PF14594">
    <property type="entry name" value="Sipho_Gp37"/>
    <property type="match status" value="1"/>
</dbReference>
<feature type="domain" description="Gp28/Gp37-like" evidence="1">
    <location>
        <begin position="33"/>
        <end position="496"/>
    </location>
</feature>
<dbReference type="Proteomes" id="UP001185873">
    <property type="component" value="Unassembled WGS sequence"/>
</dbReference>
<organism evidence="2 3">
    <name type="scientific">Dietzia maris</name>
    <dbReference type="NCBI Taxonomy" id="37915"/>
    <lineage>
        <taxon>Bacteria</taxon>
        <taxon>Bacillati</taxon>
        <taxon>Actinomycetota</taxon>
        <taxon>Actinomycetes</taxon>
        <taxon>Mycobacteriales</taxon>
        <taxon>Dietziaceae</taxon>
        <taxon>Dietzia</taxon>
    </lineage>
</organism>
<name>A0AAE4R0W2_9ACTN</name>
<evidence type="ECO:0000259" key="1">
    <source>
        <dbReference type="Pfam" id="PF14594"/>
    </source>
</evidence>
<dbReference type="RefSeq" id="WP_317470736.1">
    <property type="nucleotide sequence ID" value="NZ_JAWLKJ010000003.1"/>
</dbReference>
<protein>
    <recommendedName>
        <fullName evidence="1">Gp28/Gp37-like domain-containing protein</fullName>
    </recommendedName>
</protein>
<dbReference type="AlphaFoldDB" id="A0AAE4R0W2"/>
<evidence type="ECO:0000313" key="2">
    <source>
        <dbReference type="EMBL" id="MDV6300188.1"/>
    </source>
</evidence>
<accession>A0AAE4R0W2</accession>
<comment type="caution">
    <text evidence="2">The sequence shown here is derived from an EMBL/GenBank/DDBJ whole genome shotgun (WGS) entry which is preliminary data.</text>
</comment>
<evidence type="ECO:0000313" key="3">
    <source>
        <dbReference type="Proteomes" id="UP001185873"/>
    </source>
</evidence>
<proteinExistence type="predicted"/>